<evidence type="ECO:0000313" key="2">
    <source>
        <dbReference type="Proteomes" id="UP000821846"/>
    </source>
</evidence>
<evidence type="ECO:0000313" key="1">
    <source>
        <dbReference type="EMBL" id="NSG31340.1"/>
    </source>
</evidence>
<organism evidence="1 2">
    <name type="scientific">Faecalicatena fissicatena</name>
    <dbReference type="NCBI Taxonomy" id="290055"/>
    <lineage>
        <taxon>Bacteria</taxon>
        <taxon>Bacillati</taxon>
        <taxon>Bacillota</taxon>
        <taxon>Clostridia</taxon>
        <taxon>Lachnospirales</taxon>
        <taxon>Lachnospiraceae</taxon>
        <taxon>Faecalicatena</taxon>
    </lineage>
</organism>
<comment type="caution">
    <text evidence="1">The sequence shown here is derived from an EMBL/GenBank/DDBJ whole genome shotgun (WGS) entry which is preliminary data.</text>
</comment>
<proteinExistence type="predicted"/>
<reference evidence="1 2" key="1">
    <citation type="journal article" date="2020" name="Cell Host Microbe">
        <title>Functional and Genomic Variation between Human-Derived Isolates of Lachnospiraceae Reveals Inter- and Intra-Species Diversity.</title>
        <authorList>
            <person name="Sorbara M.T."/>
            <person name="Littmann E.R."/>
            <person name="Fontana E."/>
            <person name="Moody T.U."/>
            <person name="Kohout C.E."/>
            <person name="Gjonbalaj M."/>
            <person name="Eaton V."/>
            <person name="Seok R."/>
            <person name="Leiner I.M."/>
            <person name="Pamer E.G."/>
        </authorList>
    </citation>
    <scope>NUCLEOTIDE SEQUENCE [LARGE SCALE GENOMIC DNA]</scope>
    <source>
        <strain evidence="1 2">MSK.14.16</strain>
    </source>
</reference>
<keyword evidence="2" id="KW-1185">Reference proteome</keyword>
<accession>A0ABX2H2L6</accession>
<name>A0ABX2H2L6_9FIRM</name>
<dbReference type="Proteomes" id="UP000821846">
    <property type="component" value="Unassembled WGS sequence"/>
</dbReference>
<feature type="non-terminal residue" evidence="1">
    <location>
        <position position="1"/>
    </location>
</feature>
<sequence>HNYITNEVTELEELMEIKQLIQRQKLERMIKVHKEMRGLDRYREQPKEYKYHDPYDDWIFRQLADIDNRNNIPDTSPQVDFNEADYEDYLKAKWNRGL</sequence>
<dbReference type="EMBL" id="JAAWUZ010000076">
    <property type="protein sequence ID" value="NSG31340.1"/>
    <property type="molecule type" value="Genomic_DNA"/>
</dbReference>
<gene>
    <name evidence="1" type="ORF">HFM93_13975</name>
</gene>
<protein>
    <submittedName>
        <fullName evidence="1">Transcriptional regulator</fullName>
    </submittedName>
</protein>